<protein>
    <recommendedName>
        <fullName evidence="3">RHS repeat-associated core domain-containing protein</fullName>
    </recommendedName>
</protein>
<dbReference type="PANTHER" id="PTHR32305:SF15">
    <property type="entry name" value="PROTEIN RHSA-RELATED"/>
    <property type="match status" value="1"/>
</dbReference>
<evidence type="ECO:0008006" key="3">
    <source>
        <dbReference type="Google" id="ProtNLM"/>
    </source>
</evidence>
<name>A0ABY2RBH5_9FLAO</name>
<organism evidence="1 2">
    <name type="scientific">Chryseobacterium candidae</name>
    <dbReference type="NCBI Taxonomy" id="1978493"/>
    <lineage>
        <taxon>Bacteria</taxon>
        <taxon>Pseudomonadati</taxon>
        <taxon>Bacteroidota</taxon>
        <taxon>Flavobacteriia</taxon>
        <taxon>Flavobacteriales</taxon>
        <taxon>Weeksellaceae</taxon>
        <taxon>Chryseobacterium group</taxon>
        <taxon>Chryseobacterium</taxon>
    </lineage>
</organism>
<dbReference type="Proteomes" id="UP000306038">
    <property type="component" value="Unassembled WGS sequence"/>
</dbReference>
<reference evidence="1 2" key="1">
    <citation type="submission" date="2019-01" db="EMBL/GenBank/DDBJ databases">
        <authorList>
            <person name="B I."/>
            <person name="Ch S."/>
            <person name="Ch V.R."/>
        </authorList>
    </citation>
    <scope>NUCLEOTIDE SEQUENCE [LARGE SCALE GENOMIC DNA]</scope>
    <source>
        <strain evidence="1 2">JC507</strain>
    </source>
</reference>
<keyword evidence="2" id="KW-1185">Reference proteome</keyword>
<dbReference type="PANTHER" id="PTHR32305">
    <property type="match status" value="1"/>
</dbReference>
<evidence type="ECO:0000313" key="1">
    <source>
        <dbReference type="EMBL" id="THV62933.1"/>
    </source>
</evidence>
<feature type="non-terminal residue" evidence="1">
    <location>
        <position position="1"/>
    </location>
</feature>
<dbReference type="EMBL" id="SDLV01000004">
    <property type="protein sequence ID" value="THV62933.1"/>
    <property type="molecule type" value="Genomic_DNA"/>
</dbReference>
<sequence length="390" mass="42816">DQLGNVRVSYGRNSAGVLEITDANDYYPFGMNHFKTGNAFFAQGSYKSNKYNSKELQETGMYSYGWREYMPDIGRWNGIDQLAESYLSASPYAYVLNNPINMFDPDGRKNEAWLSEAPLWLQEMWNATPDGTNSYWFNNGSGFTSYQGGSSGSGGSGLAYSSTVSYGGTFTMGDWTYAMPPIVLTGNKSGWAAQFRNHMEKYASNVPEIRQSYYNFHPYQPDNTPEWYSFGGRGNWGIATGAASLEHFSGQVRVTTTGSSIKLYRPNANGNVFIKNAYTKTTGLSKIGKTLGKYSFYLGVAMDVYGVKTFYEDPNSPNAVHPGKGGLNTVMGYVGLKGGAYGAIISILYFGVDNYYPGGWVGASETAAATEANEQQMTGHPFLNNSAIKF</sequence>
<evidence type="ECO:0000313" key="2">
    <source>
        <dbReference type="Proteomes" id="UP000306038"/>
    </source>
</evidence>
<dbReference type="NCBIfam" id="TIGR03696">
    <property type="entry name" value="Rhs_assc_core"/>
    <property type="match status" value="1"/>
</dbReference>
<comment type="caution">
    <text evidence="1">The sequence shown here is derived from an EMBL/GenBank/DDBJ whole genome shotgun (WGS) entry which is preliminary data.</text>
</comment>
<accession>A0ABY2RBH5</accession>
<dbReference type="InterPro" id="IPR022385">
    <property type="entry name" value="Rhs_assc_core"/>
</dbReference>
<proteinExistence type="predicted"/>
<dbReference type="RefSeq" id="WP_317129488.1">
    <property type="nucleotide sequence ID" value="NZ_SDLV01000004.1"/>
</dbReference>
<dbReference type="Gene3D" id="2.180.10.10">
    <property type="entry name" value="RHS repeat-associated core"/>
    <property type="match status" value="1"/>
</dbReference>
<dbReference type="InterPro" id="IPR050708">
    <property type="entry name" value="T6SS_VgrG/RHS"/>
</dbReference>
<gene>
    <name evidence="1" type="ORF">EK417_03465</name>
</gene>